<accession>A0A7R9FSP0</accession>
<feature type="compositionally biased region" description="Low complexity" evidence="1">
    <location>
        <begin position="508"/>
        <end position="518"/>
    </location>
</feature>
<evidence type="ECO:0000256" key="2">
    <source>
        <dbReference type="SAM" id="Phobius"/>
    </source>
</evidence>
<feature type="compositionally biased region" description="Basic and acidic residues" evidence="1">
    <location>
        <begin position="568"/>
        <end position="583"/>
    </location>
</feature>
<name>A0A7R9FSP0_9CRUS</name>
<feature type="compositionally biased region" description="Basic and acidic residues" evidence="1">
    <location>
        <begin position="357"/>
        <end position="366"/>
    </location>
</feature>
<feature type="region of interest" description="Disordered" evidence="1">
    <location>
        <begin position="507"/>
        <end position="533"/>
    </location>
</feature>
<feature type="transmembrane region" description="Helical" evidence="2">
    <location>
        <begin position="537"/>
        <end position="557"/>
    </location>
</feature>
<feature type="region of interest" description="Disordered" evidence="1">
    <location>
        <begin position="564"/>
        <end position="774"/>
    </location>
</feature>
<feature type="compositionally biased region" description="Basic residues" evidence="1">
    <location>
        <begin position="604"/>
        <end position="647"/>
    </location>
</feature>
<feature type="compositionally biased region" description="Low complexity" evidence="1">
    <location>
        <begin position="265"/>
        <end position="282"/>
    </location>
</feature>
<protein>
    <submittedName>
        <fullName evidence="3">Uncharacterized protein</fullName>
    </submittedName>
</protein>
<feature type="compositionally biased region" description="Low complexity" evidence="1">
    <location>
        <begin position="701"/>
        <end position="724"/>
    </location>
</feature>
<feature type="compositionally biased region" description="Basic residues" evidence="1">
    <location>
        <begin position="302"/>
        <end position="312"/>
    </location>
</feature>
<feature type="region of interest" description="Disordered" evidence="1">
    <location>
        <begin position="265"/>
        <end position="289"/>
    </location>
</feature>
<evidence type="ECO:0000313" key="4">
    <source>
        <dbReference type="Proteomes" id="UP000677054"/>
    </source>
</evidence>
<feature type="region of interest" description="Disordered" evidence="1">
    <location>
        <begin position="354"/>
        <end position="440"/>
    </location>
</feature>
<feature type="compositionally biased region" description="Basic and acidic residues" evidence="1">
    <location>
        <begin position="761"/>
        <end position="774"/>
    </location>
</feature>
<keyword evidence="2" id="KW-0472">Membrane</keyword>
<organism evidence="3">
    <name type="scientific">Darwinula stevensoni</name>
    <dbReference type="NCBI Taxonomy" id="69355"/>
    <lineage>
        <taxon>Eukaryota</taxon>
        <taxon>Metazoa</taxon>
        <taxon>Ecdysozoa</taxon>
        <taxon>Arthropoda</taxon>
        <taxon>Crustacea</taxon>
        <taxon>Oligostraca</taxon>
        <taxon>Ostracoda</taxon>
        <taxon>Podocopa</taxon>
        <taxon>Podocopida</taxon>
        <taxon>Darwinulocopina</taxon>
        <taxon>Darwinuloidea</taxon>
        <taxon>Darwinulidae</taxon>
        <taxon>Darwinula</taxon>
    </lineage>
</organism>
<feature type="region of interest" description="Disordered" evidence="1">
    <location>
        <begin position="298"/>
        <end position="317"/>
    </location>
</feature>
<feature type="compositionally biased region" description="Basic and acidic residues" evidence="1">
    <location>
        <begin position="735"/>
        <end position="748"/>
    </location>
</feature>
<dbReference type="AlphaFoldDB" id="A0A7R9FSP0"/>
<keyword evidence="4" id="KW-1185">Reference proteome</keyword>
<gene>
    <name evidence="3" type="ORF">DSTB1V02_LOCUS13478</name>
</gene>
<proteinExistence type="predicted"/>
<feature type="compositionally biased region" description="Basic residues" evidence="1">
    <location>
        <begin position="656"/>
        <end position="679"/>
    </location>
</feature>
<dbReference type="EMBL" id="CAJPEV010006519">
    <property type="protein sequence ID" value="CAG0904176.1"/>
    <property type="molecule type" value="Genomic_DNA"/>
</dbReference>
<keyword evidence="2" id="KW-0812">Transmembrane</keyword>
<reference evidence="3" key="1">
    <citation type="submission" date="2020-11" db="EMBL/GenBank/DDBJ databases">
        <authorList>
            <person name="Tran Van P."/>
        </authorList>
    </citation>
    <scope>NUCLEOTIDE SEQUENCE</scope>
</reference>
<dbReference type="Proteomes" id="UP000677054">
    <property type="component" value="Unassembled WGS sequence"/>
</dbReference>
<sequence length="774" mass="84977">MEKFPSIRFITVSLCTPFGVPTMPCLFRSERVRKFQVRIGSVDFDDFEVEWRNRRRESRTRRIPKKFVEREGGSTAARGPQYEDLGMRTSPGVEVAEGARDARASCALAVCALLLLAGLASFPRRVPPSAPRPVPGLVPERCWTGTVRTLCRDPVSHVGVNEQEARCARELTSSALSHPTRTPNALPPEDATAFLRCMGDGGEGTREANPGPNPRLRRRDPLFRHRMGGQPLVFVQNGWRERGSRAPPFAAPFAMELDIVIGIQPDVDATTPTPAPRPATSTDGRRDRSAFRRLFSIGGKRELHRRQRRRRDVSRLHPPSIKEETLSLLDAMIKRYDRELEKAEAKRLLSAFPDATRTSRSDRSDTARTSSSPKQSPKRKQTGSAIPFGSLQSRSAKRTRSTAMPLGVPRARPAKRTRSSIIPRGAPQSRPAKRKPGGGLIVPEDLAALESEGEAIEDSGLYAAARTAFKEQEVLRKARLRDLGLDSAIQPNEQDIAIVARVVERGESTGSIRSSESSQTDLKRGEEAKKEGSSGSMIAVAVALLLLLALVAGLVVYRRMLPGRAKTTKKDRAAVKSPQKEASSKMATKKSRKPETKSKGSKSQSKKKKSKDSKSKSKKKSRKSRKNGKSRKSGKSAKSGKSRKSGKSAKSGKSGKSAKSKKSGKSRGGKSKKRSKKSKSKADRSGKSERSRSKSKKKPRQSGGQAIFYSSSSSSVPVDSTYSDGYSRSDPPSESDGKRFRADVERFLRTPRTTRIPCQGRDTRGAEATRVREG</sequence>
<dbReference type="EMBL" id="LR906036">
    <property type="protein sequence ID" value="CAD7253731.1"/>
    <property type="molecule type" value="Genomic_DNA"/>
</dbReference>
<feature type="compositionally biased region" description="Basic and acidic residues" evidence="1">
    <location>
        <begin position="521"/>
        <end position="532"/>
    </location>
</feature>
<feature type="region of interest" description="Disordered" evidence="1">
    <location>
        <begin position="200"/>
        <end position="219"/>
    </location>
</feature>
<keyword evidence="2" id="KW-1133">Transmembrane helix</keyword>
<evidence type="ECO:0000256" key="1">
    <source>
        <dbReference type="SAM" id="MobiDB-lite"/>
    </source>
</evidence>
<feature type="compositionally biased region" description="Basic and acidic residues" evidence="1">
    <location>
        <begin position="680"/>
        <end position="692"/>
    </location>
</feature>
<evidence type="ECO:0000313" key="3">
    <source>
        <dbReference type="EMBL" id="CAD7253731.1"/>
    </source>
</evidence>